<dbReference type="SUPFAM" id="SSF48371">
    <property type="entry name" value="ARM repeat"/>
    <property type="match status" value="1"/>
</dbReference>
<dbReference type="PANTHER" id="PTHR12697">
    <property type="entry name" value="PBS LYASE HEAT-LIKE PROTEIN"/>
    <property type="match status" value="1"/>
</dbReference>
<organism evidence="2 3">
    <name type="scientific">Pirellula staleyi (strain ATCC 27377 / DSM 6068 / ICPB 4128)</name>
    <name type="common">Pirella staleyi</name>
    <dbReference type="NCBI Taxonomy" id="530564"/>
    <lineage>
        <taxon>Bacteria</taxon>
        <taxon>Pseudomonadati</taxon>
        <taxon>Planctomycetota</taxon>
        <taxon>Planctomycetia</taxon>
        <taxon>Pirellulales</taxon>
        <taxon>Pirellulaceae</taxon>
        <taxon>Pirellula</taxon>
    </lineage>
</organism>
<dbReference type="HOGENOM" id="CLU_1169814_0_0_0"/>
<feature type="signal peptide" evidence="1">
    <location>
        <begin position="1"/>
        <end position="24"/>
    </location>
</feature>
<accession>D2R8R6</accession>
<evidence type="ECO:0000313" key="3">
    <source>
        <dbReference type="Proteomes" id="UP000001887"/>
    </source>
</evidence>
<sequence length="237" mass="25767" precursor="true">MPDRNNGLSMLMLIGLLAAVSGCADGPVPEMRSLNPWVRKQWAEDETFGPTYYARVEALQSLRAKAGSLPPEEREQVAAELSQQLAAESAVPMKLEMLRTLAAYNTATAEAAIVGNLQSENADVRRVACEALARQKGPQAVTALGQVVGTDTDADVRKTAARGLQQFQDPAAAQALRVALDEDDPAMQKIAMDSLRSISGRDYGNDPSRWREYLQGGEPAPAERPSIASSWREWSLW</sequence>
<keyword evidence="2" id="KW-0456">Lyase</keyword>
<name>D2R8R6_PIRSD</name>
<dbReference type="GO" id="GO:0016829">
    <property type="term" value="F:lyase activity"/>
    <property type="evidence" value="ECO:0007669"/>
    <property type="project" value="UniProtKB-KW"/>
</dbReference>
<reference evidence="2 3" key="1">
    <citation type="journal article" date="2009" name="Stand. Genomic Sci.">
        <title>Complete genome sequence of Pirellula staleyi type strain (ATCC 27377).</title>
        <authorList>
            <person name="Clum A."/>
            <person name="Tindall B.J."/>
            <person name="Sikorski J."/>
            <person name="Ivanova N."/>
            <person name="Mavrommatis K."/>
            <person name="Lucas S."/>
            <person name="Glavina del Rio T."/>
            <person name="Nolan M."/>
            <person name="Chen F."/>
            <person name="Tice H."/>
            <person name="Pitluck S."/>
            <person name="Cheng J.F."/>
            <person name="Chertkov O."/>
            <person name="Brettin T."/>
            <person name="Han C."/>
            <person name="Detter J.C."/>
            <person name="Kuske C."/>
            <person name="Bruce D."/>
            <person name="Goodwin L."/>
            <person name="Ovchinikova G."/>
            <person name="Pati A."/>
            <person name="Mikhailova N."/>
            <person name="Chen A."/>
            <person name="Palaniappan K."/>
            <person name="Land M."/>
            <person name="Hauser L."/>
            <person name="Chang Y.J."/>
            <person name="Jeffries C.D."/>
            <person name="Chain P."/>
            <person name="Rohde M."/>
            <person name="Goker M."/>
            <person name="Bristow J."/>
            <person name="Eisen J.A."/>
            <person name="Markowitz V."/>
            <person name="Hugenholtz P."/>
            <person name="Kyrpides N.C."/>
            <person name="Klenk H.P."/>
            <person name="Lapidus A."/>
        </authorList>
    </citation>
    <scope>NUCLEOTIDE SEQUENCE [LARGE SCALE GENOMIC DNA]</scope>
    <source>
        <strain evidence="3">ATCC 27377 / DSM 6068 / ICPB 4128</strain>
    </source>
</reference>
<proteinExistence type="predicted"/>
<dbReference type="Gene3D" id="1.25.10.10">
    <property type="entry name" value="Leucine-rich Repeat Variant"/>
    <property type="match status" value="1"/>
</dbReference>
<dbReference type="PROSITE" id="PS51257">
    <property type="entry name" value="PROKAR_LIPOPROTEIN"/>
    <property type="match status" value="1"/>
</dbReference>
<keyword evidence="1" id="KW-0732">Signal</keyword>
<protein>
    <submittedName>
        <fullName evidence="2">PBS lyase HEAT domain protein repeat-containing protein</fullName>
    </submittedName>
</protein>
<dbReference type="InterPro" id="IPR004155">
    <property type="entry name" value="PBS_lyase_HEAT"/>
</dbReference>
<evidence type="ECO:0000256" key="1">
    <source>
        <dbReference type="SAM" id="SignalP"/>
    </source>
</evidence>
<dbReference type="GO" id="GO:0016491">
    <property type="term" value="F:oxidoreductase activity"/>
    <property type="evidence" value="ECO:0007669"/>
    <property type="project" value="TreeGrafter"/>
</dbReference>
<evidence type="ECO:0000313" key="2">
    <source>
        <dbReference type="EMBL" id="ADB17607.1"/>
    </source>
</evidence>
<dbReference type="InterPro" id="IPR016024">
    <property type="entry name" value="ARM-type_fold"/>
</dbReference>
<keyword evidence="3" id="KW-1185">Reference proteome</keyword>
<dbReference type="eggNOG" id="COG1413">
    <property type="taxonomic scope" value="Bacteria"/>
</dbReference>
<gene>
    <name evidence="2" type="ordered locus">Psta_2942</name>
</gene>
<dbReference type="PANTHER" id="PTHR12697:SF5">
    <property type="entry name" value="DEOXYHYPUSINE HYDROXYLASE"/>
    <property type="match status" value="1"/>
</dbReference>
<feature type="chain" id="PRO_5003035587" evidence="1">
    <location>
        <begin position="25"/>
        <end position="237"/>
    </location>
</feature>
<dbReference type="OrthoDB" id="262632at2"/>
<dbReference type="SMART" id="SM00567">
    <property type="entry name" value="EZ_HEAT"/>
    <property type="match status" value="3"/>
</dbReference>
<dbReference type="EMBL" id="CP001848">
    <property type="protein sequence ID" value="ADB17607.1"/>
    <property type="molecule type" value="Genomic_DNA"/>
</dbReference>
<dbReference type="KEGG" id="psl:Psta_2942"/>
<dbReference type="Pfam" id="PF13646">
    <property type="entry name" value="HEAT_2"/>
    <property type="match status" value="1"/>
</dbReference>
<dbReference type="AlphaFoldDB" id="D2R8R6"/>
<dbReference type="InterPro" id="IPR011989">
    <property type="entry name" value="ARM-like"/>
</dbReference>
<dbReference type="Proteomes" id="UP000001887">
    <property type="component" value="Chromosome"/>
</dbReference>